<dbReference type="GO" id="GO:0005886">
    <property type="term" value="C:plasma membrane"/>
    <property type="evidence" value="ECO:0007669"/>
    <property type="project" value="TreeGrafter"/>
</dbReference>
<name>A0A810NC91_9ACTN</name>
<keyword evidence="2" id="KW-0175">Coiled coil</keyword>
<feature type="compositionally biased region" description="Low complexity" evidence="3">
    <location>
        <begin position="23"/>
        <end position="32"/>
    </location>
</feature>
<proteinExistence type="inferred from homology"/>
<organism evidence="4 5">
    <name type="scientific">Polymorphospora rubra</name>
    <dbReference type="NCBI Taxonomy" id="338584"/>
    <lineage>
        <taxon>Bacteria</taxon>
        <taxon>Bacillati</taxon>
        <taxon>Actinomycetota</taxon>
        <taxon>Actinomycetes</taxon>
        <taxon>Micromonosporales</taxon>
        <taxon>Micromonosporaceae</taxon>
        <taxon>Polymorphospora</taxon>
    </lineage>
</organism>
<gene>
    <name evidence="4" type="ORF">Prubr_59560</name>
</gene>
<protein>
    <recommendedName>
        <fullName evidence="6">DUF881 domain-containing protein</fullName>
    </recommendedName>
</protein>
<feature type="compositionally biased region" description="Low complexity" evidence="3">
    <location>
        <begin position="118"/>
        <end position="181"/>
    </location>
</feature>
<comment type="similarity">
    <text evidence="1">Belongs to the UPF0749 family.</text>
</comment>
<dbReference type="RefSeq" id="WP_212818096.1">
    <property type="nucleotide sequence ID" value="NZ_AP023359.1"/>
</dbReference>
<dbReference type="KEGG" id="pry:Prubr_59560"/>
<feature type="compositionally biased region" description="Pro residues" evidence="3">
    <location>
        <begin position="33"/>
        <end position="43"/>
    </location>
</feature>
<evidence type="ECO:0000256" key="1">
    <source>
        <dbReference type="ARBA" id="ARBA00009108"/>
    </source>
</evidence>
<evidence type="ECO:0008006" key="6">
    <source>
        <dbReference type="Google" id="ProtNLM"/>
    </source>
</evidence>
<accession>A0A810NC91</accession>
<dbReference type="Proteomes" id="UP000680866">
    <property type="component" value="Chromosome"/>
</dbReference>
<dbReference type="Pfam" id="PF05949">
    <property type="entry name" value="DUF881"/>
    <property type="match status" value="1"/>
</dbReference>
<feature type="region of interest" description="Disordered" evidence="3">
    <location>
        <begin position="1"/>
        <end position="213"/>
    </location>
</feature>
<evidence type="ECO:0000313" key="4">
    <source>
        <dbReference type="EMBL" id="BCJ68935.1"/>
    </source>
</evidence>
<dbReference type="InterPro" id="IPR010273">
    <property type="entry name" value="DUF881"/>
</dbReference>
<dbReference type="AlphaFoldDB" id="A0A810NC91"/>
<dbReference type="PANTHER" id="PTHR37313:SF2">
    <property type="entry name" value="UPF0749 PROTEIN YLXX"/>
    <property type="match status" value="1"/>
</dbReference>
<sequence>MTDRPYTGSGWLTPRGSGPSDEPTVPLPAGAATPPPDARPPSAEPGRRPVAAQPPSAAESPGKRPPSAEQPGTRPSAAEPTGTRPSAAEPTGTRPSAAEPAGPGDATADEPTVPLRAAPPAGAAGAATGPGTPDQPATGGTVETAGGPPVGSAAGARESAGSAVGAGTDAAGPAGSGDAPAGDPPAGGGPGADASDGAGSAGAGSAGDGAPRRKISSAGATIAVLLLLLGFTMAVQLKNNSTDSGLTTARQEDLVRILSDLENSEERLRQEIAALEESQRQLNSGAAGREAALEEATRRGDDLGILAGTLPARGAGLSIRFSAGSKPVKASAILDAVQELRGAGAEAMQITGGDGASVRIVASTFFLDADGRIDVDGRRLPGPHTILVIGDPQTMLTALNIPGGVVASVTGDGGNVTVQEREVVDVAALREQTDLQYARPGT</sequence>
<dbReference type="EMBL" id="AP023359">
    <property type="protein sequence ID" value="BCJ68935.1"/>
    <property type="molecule type" value="Genomic_DNA"/>
</dbReference>
<keyword evidence="5" id="KW-1185">Reference proteome</keyword>
<feature type="coiled-coil region" evidence="2">
    <location>
        <begin position="251"/>
        <end position="285"/>
    </location>
</feature>
<reference evidence="4" key="1">
    <citation type="submission" date="2020-08" db="EMBL/GenBank/DDBJ databases">
        <title>Whole genome shotgun sequence of Polymorphospora rubra NBRC 101157.</title>
        <authorList>
            <person name="Komaki H."/>
            <person name="Tamura T."/>
        </authorList>
    </citation>
    <scope>NUCLEOTIDE SEQUENCE</scope>
    <source>
        <strain evidence="4">NBRC 101157</strain>
    </source>
</reference>
<evidence type="ECO:0000313" key="5">
    <source>
        <dbReference type="Proteomes" id="UP000680866"/>
    </source>
</evidence>
<dbReference type="PANTHER" id="PTHR37313">
    <property type="entry name" value="UPF0749 PROTEIN RV1825"/>
    <property type="match status" value="1"/>
</dbReference>
<evidence type="ECO:0000256" key="3">
    <source>
        <dbReference type="SAM" id="MobiDB-lite"/>
    </source>
</evidence>
<evidence type="ECO:0000256" key="2">
    <source>
        <dbReference type="SAM" id="Coils"/>
    </source>
</evidence>
<dbReference type="Gene3D" id="3.30.70.1880">
    <property type="entry name" value="Protein of unknown function DUF881"/>
    <property type="match status" value="1"/>
</dbReference>